<protein>
    <submittedName>
        <fullName evidence="3">PAS domain-containing protein</fullName>
    </submittedName>
</protein>
<evidence type="ECO:0000259" key="1">
    <source>
        <dbReference type="PROSITE" id="PS50112"/>
    </source>
</evidence>
<feature type="non-terminal residue" evidence="3">
    <location>
        <position position="109"/>
    </location>
</feature>
<keyword evidence="4" id="KW-1185">Reference proteome</keyword>
<dbReference type="Proteomes" id="UP000703590">
    <property type="component" value="Unassembled WGS sequence"/>
</dbReference>
<sequence>MRKNDGNYVWVEDTTQVVRDEHNNAIHFLGVISDISSHVFNTKGLIKVTAFLENYKKALNESSIVTKSDPKGIITYVNKNFVEITGHRVEDLIGKPHSVNRHPDTPKEV</sequence>
<feature type="domain" description="PAS" evidence="1">
    <location>
        <begin position="69"/>
        <end position="109"/>
    </location>
</feature>
<dbReference type="InterPro" id="IPR013767">
    <property type="entry name" value="PAS_fold"/>
</dbReference>
<dbReference type="PROSITE" id="PS50113">
    <property type="entry name" value="PAC"/>
    <property type="match status" value="1"/>
</dbReference>
<dbReference type="Pfam" id="PF00989">
    <property type="entry name" value="PAS"/>
    <property type="match status" value="1"/>
</dbReference>
<dbReference type="SMART" id="SM00086">
    <property type="entry name" value="PAC"/>
    <property type="match status" value="1"/>
</dbReference>
<evidence type="ECO:0000313" key="3">
    <source>
        <dbReference type="EMBL" id="MBN2963929.1"/>
    </source>
</evidence>
<gene>
    <name evidence="3" type="ORF">JWV37_03965</name>
</gene>
<proteinExistence type="predicted"/>
<dbReference type="PROSITE" id="PS50112">
    <property type="entry name" value="PAS"/>
    <property type="match status" value="1"/>
</dbReference>
<dbReference type="InterPro" id="IPR000014">
    <property type="entry name" value="PAS"/>
</dbReference>
<organism evidence="3 4">
    <name type="scientific">Sulfurospirillum tamanense</name>
    <dbReference type="NCBI Taxonomy" id="2813362"/>
    <lineage>
        <taxon>Bacteria</taxon>
        <taxon>Pseudomonadati</taxon>
        <taxon>Campylobacterota</taxon>
        <taxon>Epsilonproteobacteria</taxon>
        <taxon>Campylobacterales</taxon>
        <taxon>Sulfurospirillaceae</taxon>
        <taxon>Sulfurospirillum</taxon>
    </lineage>
</organism>
<dbReference type="EMBL" id="JAFHKK010000006">
    <property type="protein sequence ID" value="MBN2963929.1"/>
    <property type="molecule type" value="Genomic_DNA"/>
</dbReference>
<accession>A0ABS2WQH2</accession>
<reference evidence="3" key="1">
    <citation type="submission" date="2021-02" db="EMBL/GenBank/DDBJ databases">
        <title>Sulfurospirillum tamanensis sp. nov.</title>
        <authorList>
            <person name="Frolova A."/>
            <person name="Merkel A."/>
            <person name="Slobodkin A."/>
        </authorList>
    </citation>
    <scope>NUCLEOTIDE SEQUENCE</scope>
    <source>
        <strain evidence="3">T05b</strain>
    </source>
</reference>
<evidence type="ECO:0000313" key="4">
    <source>
        <dbReference type="Proteomes" id="UP000703590"/>
    </source>
</evidence>
<dbReference type="InterPro" id="IPR001610">
    <property type="entry name" value="PAC"/>
</dbReference>
<dbReference type="NCBIfam" id="TIGR00229">
    <property type="entry name" value="sensory_box"/>
    <property type="match status" value="1"/>
</dbReference>
<dbReference type="Pfam" id="PF13426">
    <property type="entry name" value="PAS_9"/>
    <property type="match status" value="1"/>
</dbReference>
<reference evidence="3" key="2">
    <citation type="submission" date="2021-02" db="EMBL/GenBank/DDBJ databases">
        <authorList>
            <person name="Merkel A.Y."/>
        </authorList>
    </citation>
    <scope>NUCLEOTIDE SEQUENCE</scope>
    <source>
        <strain evidence="3">T05b</strain>
    </source>
</reference>
<comment type="caution">
    <text evidence="3">The sequence shown here is derived from an EMBL/GenBank/DDBJ whole genome shotgun (WGS) entry which is preliminary data.</text>
</comment>
<feature type="domain" description="PAC" evidence="2">
    <location>
        <begin position="1"/>
        <end position="47"/>
    </location>
</feature>
<name>A0ABS2WQH2_9BACT</name>
<evidence type="ECO:0000259" key="2">
    <source>
        <dbReference type="PROSITE" id="PS50113"/>
    </source>
</evidence>
<dbReference type="Gene3D" id="3.30.450.20">
    <property type="entry name" value="PAS domain"/>
    <property type="match status" value="2"/>
</dbReference>
<dbReference type="InterPro" id="IPR035965">
    <property type="entry name" value="PAS-like_dom_sf"/>
</dbReference>
<dbReference type="CDD" id="cd00130">
    <property type="entry name" value="PAS"/>
    <property type="match status" value="1"/>
</dbReference>
<dbReference type="SUPFAM" id="SSF55785">
    <property type="entry name" value="PYP-like sensor domain (PAS domain)"/>
    <property type="match status" value="2"/>
</dbReference>
<dbReference type="InterPro" id="IPR000700">
    <property type="entry name" value="PAS-assoc_C"/>
</dbReference>